<dbReference type="OrthoDB" id="9810372at2"/>
<dbReference type="PANTHER" id="PTHR18964">
    <property type="entry name" value="ROK (REPRESSOR, ORF, KINASE) FAMILY"/>
    <property type="match status" value="1"/>
</dbReference>
<evidence type="ECO:0000313" key="1">
    <source>
        <dbReference type="EMBL" id="EKF53876.1"/>
    </source>
</evidence>
<proteinExistence type="predicted"/>
<dbReference type="Pfam" id="PF00480">
    <property type="entry name" value="ROK"/>
    <property type="match status" value="1"/>
</dbReference>
<dbReference type="SUPFAM" id="SSF53067">
    <property type="entry name" value="Actin-like ATPase domain"/>
    <property type="match status" value="1"/>
</dbReference>
<protein>
    <submittedName>
        <fullName evidence="1">ROK family protein</fullName>
    </submittedName>
</protein>
<gene>
    <name evidence="1" type="ORF">I215_15360</name>
</gene>
<dbReference type="eggNOG" id="COG1940">
    <property type="taxonomic scope" value="Bacteria"/>
</dbReference>
<dbReference type="EMBL" id="AMSG01000045">
    <property type="protein sequence ID" value="EKF53876.1"/>
    <property type="molecule type" value="Genomic_DNA"/>
</dbReference>
<comment type="caution">
    <text evidence="1">The sequence shown here is derived from an EMBL/GenBank/DDBJ whole genome shotgun (WGS) entry which is preliminary data.</text>
</comment>
<sequence length="254" mass="27568">MEVLGIDIGATGMKGAVVDIDKGELTTERFRIDTPRPATPQAMVEVVKAIIAHFKWTGPVGCGFPSSIHHSVVLTSSNLNPKWVGVNIDELFEKETGLPFVVVNDADAAGIAEMNFGAGKGKKGLVLTITVGTGLGSCAFFDGKLIPNLELGQLHYKKYNKVEKFASNATRKKHNMSFKKWGKRFNKVLNYVDLVLCPDLFIIGGGGSKYFDEYKKYLKLKVPVIPAESRNEAGIIGAAYAAKSLKTSNETTIN</sequence>
<organism evidence="1 2">
    <name type="scientific">Galbibacter marinus</name>
    <dbReference type="NCBI Taxonomy" id="555500"/>
    <lineage>
        <taxon>Bacteria</taxon>
        <taxon>Pseudomonadati</taxon>
        <taxon>Bacteroidota</taxon>
        <taxon>Flavobacteriia</taxon>
        <taxon>Flavobacteriales</taxon>
        <taxon>Flavobacteriaceae</taxon>
        <taxon>Galbibacter</taxon>
    </lineage>
</organism>
<dbReference type="RefSeq" id="WP_008992894.1">
    <property type="nucleotide sequence ID" value="NZ_AMSG01000045.1"/>
</dbReference>
<dbReference type="CDD" id="cd24058">
    <property type="entry name" value="ASKHA_NBD_ROK_PPGK"/>
    <property type="match status" value="1"/>
</dbReference>
<dbReference type="PANTHER" id="PTHR18964:SF146">
    <property type="entry name" value="POLYPHOSPHATE GLUCOKINASE"/>
    <property type="match status" value="1"/>
</dbReference>
<name>K2PZ41_9FLAO</name>
<accession>K2PZ41</accession>
<evidence type="ECO:0000313" key="2">
    <source>
        <dbReference type="Proteomes" id="UP000007364"/>
    </source>
</evidence>
<dbReference type="InterPro" id="IPR000600">
    <property type="entry name" value="ROK"/>
</dbReference>
<keyword evidence="2" id="KW-1185">Reference proteome</keyword>
<reference evidence="1 2" key="1">
    <citation type="journal article" date="2012" name="J. Bacteriol.">
        <title>Genome Sequence of Galbibacter marinum Type Strain ck-I2-15.</title>
        <authorList>
            <person name="Lai Q."/>
            <person name="Li C."/>
            <person name="Shao Z."/>
        </authorList>
    </citation>
    <scope>NUCLEOTIDE SEQUENCE [LARGE SCALE GENOMIC DNA]</scope>
    <source>
        <strain evidence="2">ck-I2-15</strain>
    </source>
</reference>
<dbReference type="PATRIC" id="fig|555500.3.peg.3164"/>
<dbReference type="NCBIfam" id="NF045942">
    <property type="entry name" value="PolPhglucPhase"/>
    <property type="match status" value="1"/>
</dbReference>
<dbReference type="STRING" id="555500.I215_15360"/>
<dbReference type="InterPro" id="IPR043129">
    <property type="entry name" value="ATPase_NBD"/>
</dbReference>
<dbReference type="AlphaFoldDB" id="K2PZ41"/>
<dbReference type="Proteomes" id="UP000007364">
    <property type="component" value="Unassembled WGS sequence"/>
</dbReference>
<dbReference type="Gene3D" id="3.30.420.40">
    <property type="match status" value="2"/>
</dbReference>